<gene>
    <name evidence="1" type="ORF">NCTC8139_02464</name>
</gene>
<protein>
    <submittedName>
        <fullName evidence="1">Uncharacterized Actinobacterial protein</fullName>
    </submittedName>
</protein>
<proteinExistence type="predicted"/>
<dbReference type="Proteomes" id="UP000360750">
    <property type="component" value="Unassembled WGS sequence"/>
</dbReference>
<dbReference type="EMBL" id="CAACYD010000006">
    <property type="protein sequence ID" value="VFA88908.1"/>
    <property type="molecule type" value="Genomic_DNA"/>
</dbReference>
<evidence type="ECO:0000313" key="2">
    <source>
        <dbReference type="Proteomes" id="UP000360750"/>
    </source>
</evidence>
<dbReference type="GeneID" id="60750461"/>
<dbReference type="Pfam" id="PF04978">
    <property type="entry name" value="MST"/>
    <property type="match status" value="1"/>
</dbReference>
<comment type="caution">
    <text evidence="1">The sequence shown here is derived from an EMBL/GenBank/DDBJ whole genome shotgun (WGS) entry which is preliminary data.</text>
</comment>
<sequence>MATYTTPELGVDVSGEKRELLTLLQDQRNMLRVAARNLTDDQARKQTTVSALTIGALVKHLARGEENAARVIVERDENAEFDMSRLAGEYELGTDETLDGWLEAYERNAAGFDRVIAEAADLDDLIPQPTAPWQPEREWASIRTMILNLLRETAHHCGHADIIREALDGQTTMGAISEGQAWAEGEWWEQS</sequence>
<organism evidence="1 2">
    <name type="scientific">Gordonia paraffinivorans</name>
    <dbReference type="NCBI Taxonomy" id="175628"/>
    <lineage>
        <taxon>Bacteria</taxon>
        <taxon>Bacillati</taxon>
        <taxon>Actinomycetota</taxon>
        <taxon>Actinomycetes</taxon>
        <taxon>Mycobacteriales</taxon>
        <taxon>Gordoniaceae</taxon>
        <taxon>Gordonia</taxon>
    </lineage>
</organism>
<name>A0ABD7V3I7_9ACTN</name>
<dbReference type="RefSeq" id="WP_131734425.1">
    <property type="nucleotide sequence ID" value="NZ_CAACYD010000006.1"/>
</dbReference>
<dbReference type="InterPro" id="IPR034660">
    <property type="entry name" value="DinB/YfiT-like"/>
</dbReference>
<reference evidence="1 2" key="1">
    <citation type="submission" date="2019-02" db="EMBL/GenBank/DDBJ databases">
        <authorList>
            <consortium name="Pathogen Informatics"/>
        </authorList>
    </citation>
    <scope>NUCLEOTIDE SEQUENCE [LARGE SCALE GENOMIC DNA]</scope>
    <source>
        <strain evidence="1 2">3012STDY6756503</strain>
    </source>
</reference>
<dbReference type="AlphaFoldDB" id="A0ABD7V3I7"/>
<dbReference type="SUPFAM" id="SSF109854">
    <property type="entry name" value="DinB/YfiT-like putative metalloenzymes"/>
    <property type="match status" value="1"/>
</dbReference>
<accession>A0ABD7V3I7</accession>
<dbReference type="InterPro" id="IPR007061">
    <property type="entry name" value="MST-like"/>
</dbReference>
<evidence type="ECO:0000313" key="1">
    <source>
        <dbReference type="EMBL" id="VFA88908.1"/>
    </source>
</evidence>
<dbReference type="Gene3D" id="1.20.120.450">
    <property type="entry name" value="dinb family like domain"/>
    <property type="match status" value="1"/>
</dbReference>